<accession>A0A2C9W4Y5</accession>
<organism evidence="1">
    <name type="scientific">Manihot esculenta</name>
    <name type="common">Cassava</name>
    <name type="synonym">Jatropha manihot</name>
    <dbReference type="NCBI Taxonomy" id="3983"/>
    <lineage>
        <taxon>Eukaryota</taxon>
        <taxon>Viridiplantae</taxon>
        <taxon>Streptophyta</taxon>
        <taxon>Embryophyta</taxon>
        <taxon>Tracheophyta</taxon>
        <taxon>Spermatophyta</taxon>
        <taxon>Magnoliopsida</taxon>
        <taxon>eudicotyledons</taxon>
        <taxon>Gunneridae</taxon>
        <taxon>Pentapetalae</taxon>
        <taxon>rosids</taxon>
        <taxon>fabids</taxon>
        <taxon>Malpighiales</taxon>
        <taxon>Euphorbiaceae</taxon>
        <taxon>Crotonoideae</taxon>
        <taxon>Manihoteae</taxon>
        <taxon>Manihot</taxon>
    </lineage>
</organism>
<dbReference type="EMBL" id="CM004390">
    <property type="protein sequence ID" value="OAY53307.1"/>
    <property type="molecule type" value="Genomic_DNA"/>
</dbReference>
<protein>
    <submittedName>
        <fullName evidence="1">Uncharacterized protein</fullName>
    </submittedName>
</protein>
<sequence length="50" mass="5508">MENSLNPLLVPQNATGNVFGELGKLKGLLYGNYGETWIQGCMCIINCSRF</sequence>
<evidence type="ECO:0000313" key="1">
    <source>
        <dbReference type="EMBL" id="OAY53307.1"/>
    </source>
</evidence>
<name>A0A2C9W4Y5_MANES</name>
<proteinExistence type="predicted"/>
<dbReference type="AlphaFoldDB" id="A0A2C9W4Y5"/>
<gene>
    <name evidence="1" type="ORF">MANES_04G153500</name>
</gene>
<reference evidence="1" key="1">
    <citation type="submission" date="2016-02" db="EMBL/GenBank/DDBJ databases">
        <title>WGS assembly of Manihot esculenta.</title>
        <authorList>
            <person name="Bredeson J.V."/>
            <person name="Prochnik S.E."/>
            <person name="Lyons J.B."/>
            <person name="Schmutz J."/>
            <person name="Grimwood J."/>
            <person name="Vrebalov J."/>
            <person name="Bart R.S."/>
            <person name="Amuge T."/>
            <person name="Ferguson M.E."/>
            <person name="Green R."/>
            <person name="Putnam N."/>
            <person name="Stites J."/>
            <person name="Rounsley S."/>
            <person name="Rokhsar D.S."/>
        </authorList>
    </citation>
    <scope>NUCLEOTIDE SEQUENCE [LARGE SCALE GENOMIC DNA]</scope>
    <source>
        <tissue evidence="1">Leaf</tissue>
    </source>
</reference>